<dbReference type="InterPro" id="IPR056884">
    <property type="entry name" value="NPHP3-like_N"/>
</dbReference>
<keyword evidence="1" id="KW-0677">Repeat</keyword>
<keyword evidence="5" id="KW-1185">Reference proteome</keyword>
<evidence type="ECO:0000256" key="1">
    <source>
        <dbReference type="ARBA" id="ARBA00022737"/>
    </source>
</evidence>
<dbReference type="Gene3D" id="1.25.40.10">
    <property type="entry name" value="Tetratricopeptide repeat domain"/>
    <property type="match status" value="2"/>
</dbReference>
<proteinExistence type="predicted"/>
<dbReference type="Pfam" id="PF13424">
    <property type="entry name" value="TPR_12"/>
    <property type="match status" value="1"/>
</dbReference>
<evidence type="ECO:0008006" key="6">
    <source>
        <dbReference type="Google" id="ProtNLM"/>
    </source>
</evidence>
<evidence type="ECO:0000313" key="4">
    <source>
        <dbReference type="EMBL" id="CZT45234.1"/>
    </source>
</evidence>
<dbReference type="SUPFAM" id="SSF52540">
    <property type="entry name" value="P-loop containing nucleoside triphosphate hydrolases"/>
    <property type="match status" value="1"/>
</dbReference>
<gene>
    <name evidence="4" type="ORF">RSE6_05528</name>
</gene>
<dbReference type="InterPro" id="IPR019734">
    <property type="entry name" value="TPR_rpt"/>
</dbReference>
<dbReference type="PANTHER" id="PTHR10039">
    <property type="entry name" value="AMELOGENIN"/>
    <property type="match status" value="1"/>
</dbReference>
<dbReference type="InterPro" id="IPR056125">
    <property type="entry name" value="DUF7708"/>
</dbReference>
<evidence type="ECO:0000259" key="2">
    <source>
        <dbReference type="Pfam" id="PF24809"/>
    </source>
</evidence>
<accession>A0A1E1M821</accession>
<dbReference type="Gene3D" id="3.40.50.300">
    <property type="entry name" value="P-loop containing nucleotide triphosphate hydrolases"/>
    <property type="match status" value="1"/>
</dbReference>
<dbReference type="SUPFAM" id="SSF48452">
    <property type="entry name" value="TPR-like"/>
    <property type="match status" value="1"/>
</dbReference>
<dbReference type="AlphaFoldDB" id="A0A1E1M821"/>
<name>A0A1E1M821_RHYSE</name>
<reference evidence="5" key="1">
    <citation type="submission" date="2016-03" db="EMBL/GenBank/DDBJ databases">
        <authorList>
            <person name="Guldener U."/>
        </authorList>
    </citation>
    <scope>NUCLEOTIDE SEQUENCE [LARGE SCALE GENOMIC DNA]</scope>
</reference>
<dbReference type="Pfam" id="PF13181">
    <property type="entry name" value="TPR_8"/>
    <property type="match status" value="1"/>
</dbReference>
<dbReference type="PANTHER" id="PTHR10039:SF14">
    <property type="entry name" value="NACHT DOMAIN-CONTAINING PROTEIN"/>
    <property type="match status" value="1"/>
</dbReference>
<dbReference type="Pfam" id="PF24883">
    <property type="entry name" value="NPHP3_N"/>
    <property type="match status" value="1"/>
</dbReference>
<organism evidence="4 5">
    <name type="scientific">Rhynchosporium secalis</name>
    <name type="common">Barley scald fungus</name>
    <dbReference type="NCBI Taxonomy" id="38038"/>
    <lineage>
        <taxon>Eukaryota</taxon>
        <taxon>Fungi</taxon>
        <taxon>Dikarya</taxon>
        <taxon>Ascomycota</taxon>
        <taxon>Pezizomycotina</taxon>
        <taxon>Leotiomycetes</taxon>
        <taxon>Helotiales</taxon>
        <taxon>Ploettnerulaceae</taxon>
        <taxon>Rhynchosporium</taxon>
    </lineage>
</organism>
<feature type="domain" description="Nephrocystin 3-like N-terminal" evidence="3">
    <location>
        <begin position="314"/>
        <end position="483"/>
    </location>
</feature>
<protein>
    <recommendedName>
        <fullName evidence="6">NACHT domain-containing protein</fullName>
    </recommendedName>
</protein>
<evidence type="ECO:0000313" key="5">
    <source>
        <dbReference type="Proteomes" id="UP000177625"/>
    </source>
</evidence>
<dbReference type="InterPro" id="IPR011990">
    <property type="entry name" value="TPR-like_helical_dom_sf"/>
</dbReference>
<evidence type="ECO:0000259" key="3">
    <source>
        <dbReference type="Pfam" id="PF24883"/>
    </source>
</evidence>
<dbReference type="Pfam" id="PF24809">
    <property type="entry name" value="DUF7708"/>
    <property type="match status" value="1"/>
</dbReference>
<dbReference type="EMBL" id="FJVC01000206">
    <property type="protein sequence ID" value="CZT45234.1"/>
    <property type="molecule type" value="Genomic_DNA"/>
</dbReference>
<sequence length="1242" mass="140792">MNSQVFETSLSLSGESEWTRAVKLYNTTLTDDPRKRIPDDPVAVELMFGTPIKKLDELIDYTRSAKEKVDAGRSKFMKHIDNLLQWFNKYAIIADIMIQHQPSITALVWGAVRGLLVVAVRDIEVSDKIGSNILSVLNHIGRWEEYLHLHPASARLSTIIIELFAHLISFLVRSKRFYEINPAKRYVKAAFSTFNEKIDGTLRKVAELADAAEREAHLASQQEQHRQWKAVASERTEQAGFREAQNGAMANINSKCDTIMEDIQSLANETLPGVISHLAKEANIKIFYETRKEVIKWLRPEYTGSYPTIDWEEGTCQWITKHEKFMTWKSGGTGSVLWIHGIPGCGKSVISSFLTAHGFAFNEAPFGVLTYYFQKTDEASSPSAMVCSLLGKMLHHHGIVETLSLYRAIATLGSYLSRYKTGTECPIGITWGVLQALLEKSDEFAMIVDGIDECTNAEDVKALLGHMADLARFPHAHVILASRYREEFQKALRDPLEIPMEATQIDADIRVMIRAKVKEHPAQLAHLGVELEAKCDRDANGMFLWAKLMVDDLLATLNKRTQRRKLETFPSGLHALYDQFMQTSGKGIDAAHLRTRREIFSLLTGCFVSLTVDEISEALCLDVRGLRVDEGLRIFDMDRVLQQLCMPLIVIRNRSVTLVHASVRDYFVRTRKPDQPSLTYLTLDAEATHMYILRKCLCILMLPDFAEDSMVAATLRKCVLLETGSGDSHELSKGTEIVSRLLEGFYRYAALHWHLHLTATSQASQICLKMIAKFLKSRQLVTWSEAIFLLGDGHHGSPAMEISSDLKSWLALQPPSTHQIVEMHHFMQTSFIDLTDEFEKTKKYPLELAFLNSRYAAYFAWTGNLSPQGFQLLVLAAEGLERELGRSNQLTLNAHEALATGLLARGYHAQSSESLTRIRQERVQLVGPDHRDIFKTLSYECLCHFHLLNFAAAEAYGNEAAKGLLLTGLPSTRDYLHQQLYLGYALEAQGKNAQALECYERAYALWIDLNGPNDPSTLMTQSAMASAYRKLGRLQDAERHYVLCFAGRQRSLGLDHYTCMDIAVSLSYVYREMGRVEEALALMELCASLDGLQKPENFERFCQVNHLQALLLGTDQDTNHEAEYKLQTTLKRRDDEWLRDNRETMWIRLTLALWYRNRGDSESAAQLFQGIVQQKDDCETAFEGKVLGEHAERAIRLVKCGRVDNAKQFLNLHRLKWSRAADFEIQYGGPMTDSAWERAFVE</sequence>
<dbReference type="InterPro" id="IPR027417">
    <property type="entry name" value="P-loop_NTPase"/>
</dbReference>
<feature type="domain" description="DUF7708" evidence="2">
    <location>
        <begin position="81"/>
        <end position="224"/>
    </location>
</feature>
<dbReference type="Proteomes" id="UP000177625">
    <property type="component" value="Unassembled WGS sequence"/>
</dbReference>